<accession>A0A431TU68</accession>
<feature type="transmembrane region" description="Helical" evidence="1">
    <location>
        <begin position="354"/>
        <end position="373"/>
    </location>
</feature>
<reference evidence="3 4" key="1">
    <citation type="submission" date="2018-12" db="EMBL/GenBank/DDBJ databases">
        <title>The genome of Variovorax gossypii DSM 100435.</title>
        <authorList>
            <person name="Gao J."/>
            <person name="Sun J."/>
        </authorList>
    </citation>
    <scope>NUCLEOTIDE SEQUENCE [LARGE SCALE GENOMIC DNA]</scope>
    <source>
        <strain evidence="3 4">DSM 100435</strain>
    </source>
</reference>
<keyword evidence="1" id="KW-1133">Transmembrane helix</keyword>
<dbReference type="InterPro" id="IPR007349">
    <property type="entry name" value="DUF418"/>
</dbReference>
<evidence type="ECO:0000313" key="4">
    <source>
        <dbReference type="Proteomes" id="UP000267418"/>
    </source>
</evidence>
<feature type="transmembrane region" description="Helical" evidence="1">
    <location>
        <begin position="255"/>
        <end position="272"/>
    </location>
</feature>
<dbReference type="Proteomes" id="UP000267418">
    <property type="component" value="Unassembled WGS sequence"/>
</dbReference>
<proteinExistence type="predicted"/>
<dbReference type="EMBL" id="RXOE01000001">
    <property type="protein sequence ID" value="RTQ37679.1"/>
    <property type="molecule type" value="Genomic_DNA"/>
</dbReference>
<dbReference type="Pfam" id="PF04235">
    <property type="entry name" value="DUF418"/>
    <property type="match status" value="1"/>
</dbReference>
<organism evidence="3 4">
    <name type="scientific">Variovorax gossypii</name>
    <dbReference type="NCBI Taxonomy" id="1679495"/>
    <lineage>
        <taxon>Bacteria</taxon>
        <taxon>Pseudomonadati</taxon>
        <taxon>Pseudomonadota</taxon>
        <taxon>Betaproteobacteria</taxon>
        <taxon>Burkholderiales</taxon>
        <taxon>Comamonadaceae</taxon>
        <taxon>Variovorax</taxon>
    </lineage>
</organism>
<dbReference type="InterPro" id="IPR052529">
    <property type="entry name" value="Bact_Transport_Assoc"/>
</dbReference>
<dbReference type="AlphaFoldDB" id="A0A431TU68"/>
<name>A0A431TU68_9BURK</name>
<dbReference type="PANTHER" id="PTHR30590:SF2">
    <property type="entry name" value="INNER MEMBRANE PROTEIN"/>
    <property type="match status" value="1"/>
</dbReference>
<keyword evidence="1" id="KW-0812">Transmembrane</keyword>
<feature type="transmembrane region" description="Helical" evidence="1">
    <location>
        <begin position="284"/>
        <end position="308"/>
    </location>
</feature>
<dbReference type="OrthoDB" id="9807744at2"/>
<dbReference type="PANTHER" id="PTHR30590">
    <property type="entry name" value="INNER MEMBRANE PROTEIN"/>
    <property type="match status" value="1"/>
</dbReference>
<evidence type="ECO:0000313" key="3">
    <source>
        <dbReference type="EMBL" id="RTQ37679.1"/>
    </source>
</evidence>
<feature type="transmembrane region" description="Helical" evidence="1">
    <location>
        <begin position="69"/>
        <end position="89"/>
    </location>
</feature>
<protein>
    <submittedName>
        <fullName evidence="3">DUF418 domain-containing protein</fullName>
    </submittedName>
</protein>
<dbReference type="RefSeq" id="WP_126469293.1">
    <property type="nucleotide sequence ID" value="NZ_RXOE01000001.1"/>
</dbReference>
<sequence>MSSQPNPPAQPGVTRGRERQSLVDALRGFALLGILVVNIASFSSTYYGAGIPDPMAQSVLERAALLVRTLVFETKFYLLFSFLFGYSFTLQMQSAERDGKAFAPRMGRRLVGLWVLGLAHAVVLYHGDILTTYAVLGAVLLMLRRRGDVFMARCAIGLVLLTSLLWASIGFLLTKAGIPSDTRTAHADAVAALAAYRGTPFTVIVQHLRELSQIWWITGLVQAPTALAMFFAGFIAGRRELFVNADAYRPLFRRLLLWGLVIGLPGAAVYAFPSIRLDNAVKELYGLAATLLTAPFLTAAYAAGMVLLMMTPRGRVLEGVLAPAGRMALSNYLLQSLVCAWLFLAYGLRWIGTMGPLAATGIAFVIFAAQLVLSRWWLRRFVYGPVEWLLRAFTNLELPPMRRKPVAPAQRGSSVDS</sequence>
<evidence type="ECO:0000259" key="2">
    <source>
        <dbReference type="Pfam" id="PF04235"/>
    </source>
</evidence>
<feature type="transmembrane region" description="Helical" evidence="1">
    <location>
        <begin position="25"/>
        <end position="49"/>
    </location>
</feature>
<keyword evidence="4" id="KW-1185">Reference proteome</keyword>
<comment type="caution">
    <text evidence="3">The sequence shown here is derived from an EMBL/GenBank/DDBJ whole genome shotgun (WGS) entry which is preliminary data.</text>
</comment>
<keyword evidence="1" id="KW-0472">Membrane</keyword>
<feature type="transmembrane region" description="Helical" evidence="1">
    <location>
        <begin position="214"/>
        <end position="235"/>
    </location>
</feature>
<evidence type="ECO:0000256" key="1">
    <source>
        <dbReference type="SAM" id="Phobius"/>
    </source>
</evidence>
<feature type="transmembrane region" description="Helical" evidence="1">
    <location>
        <begin position="149"/>
        <end position="173"/>
    </location>
</feature>
<feature type="transmembrane region" description="Helical" evidence="1">
    <location>
        <begin position="110"/>
        <end position="143"/>
    </location>
</feature>
<gene>
    <name evidence="3" type="ORF">EJP69_07370</name>
</gene>
<feature type="transmembrane region" description="Helical" evidence="1">
    <location>
        <begin position="329"/>
        <end position="348"/>
    </location>
</feature>
<feature type="domain" description="DUF418" evidence="2">
    <location>
        <begin position="236"/>
        <end position="395"/>
    </location>
</feature>